<keyword evidence="5 9" id="KW-0798">TonB box</keyword>
<evidence type="ECO:0000256" key="6">
    <source>
        <dbReference type="ARBA" id="ARBA00023136"/>
    </source>
</evidence>
<evidence type="ECO:0000256" key="9">
    <source>
        <dbReference type="RuleBase" id="RU003357"/>
    </source>
</evidence>
<keyword evidence="3 8" id="KW-1134">Transmembrane beta strand</keyword>
<dbReference type="Gene3D" id="2.170.130.10">
    <property type="entry name" value="TonB-dependent receptor, plug domain"/>
    <property type="match status" value="1"/>
</dbReference>
<proteinExistence type="inferred from homology"/>
<dbReference type="Gene3D" id="2.40.170.20">
    <property type="entry name" value="TonB-dependent receptor, beta-barrel domain"/>
    <property type="match status" value="1"/>
</dbReference>
<keyword evidence="12" id="KW-0675">Receptor</keyword>
<feature type="domain" description="TonB-dependent receptor-like beta-barrel" evidence="10">
    <location>
        <begin position="248"/>
        <end position="726"/>
    </location>
</feature>
<dbReference type="Pfam" id="PF00593">
    <property type="entry name" value="TonB_dep_Rec_b-barrel"/>
    <property type="match status" value="1"/>
</dbReference>
<evidence type="ECO:0000259" key="11">
    <source>
        <dbReference type="Pfam" id="PF07715"/>
    </source>
</evidence>
<gene>
    <name evidence="12" type="ORF">MECH1_V1_0462</name>
</gene>
<comment type="subcellular location">
    <subcellularLocation>
        <location evidence="1 8">Cell outer membrane</location>
        <topology evidence="1 8">Multi-pass membrane protein</topology>
    </subcellularLocation>
</comment>
<keyword evidence="13" id="KW-1185">Reference proteome</keyword>
<accession>A0ABM9NF64</accession>
<feature type="domain" description="TonB-dependent receptor plug" evidence="11">
    <location>
        <begin position="67"/>
        <end position="180"/>
    </location>
</feature>
<evidence type="ECO:0000313" key="12">
    <source>
        <dbReference type="EMBL" id="CAL1239238.1"/>
    </source>
</evidence>
<evidence type="ECO:0000313" key="13">
    <source>
        <dbReference type="Proteomes" id="UP001497493"/>
    </source>
</evidence>
<protein>
    <submittedName>
        <fullName evidence="12">Outer membrane receptor proteins, mostly Fe transport</fullName>
    </submittedName>
</protein>
<evidence type="ECO:0000256" key="7">
    <source>
        <dbReference type="ARBA" id="ARBA00023237"/>
    </source>
</evidence>
<evidence type="ECO:0000256" key="5">
    <source>
        <dbReference type="ARBA" id="ARBA00023077"/>
    </source>
</evidence>
<evidence type="ECO:0000256" key="2">
    <source>
        <dbReference type="ARBA" id="ARBA00022448"/>
    </source>
</evidence>
<dbReference type="PANTHER" id="PTHR30069:SF39">
    <property type="entry name" value="BLL6183 PROTEIN"/>
    <property type="match status" value="1"/>
</dbReference>
<dbReference type="InterPro" id="IPR039426">
    <property type="entry name" value="TonB-dep_rcpt-like"/>
</dbReference>
<keyword evidence="6 8" id="KW-0472">Membrane</keyword>
<dbReference type="InterPro" id="IPR037066">
    <property type="entry name" value="Plug_dom_sf"/>
</dbReference>
<dbReference type="PROSITE" id="PS52016">
    <property type="entry name" value="TONB_DEPENDENT_REC_3"/>
    <property type="match status" value="1"/>
</dbReference>
<reference evidence="12 13" key="1">
    <citation type="submission" date="2024-04" db="EMBL/GenBank/DDBJ databases">
        <authorList>
            <person name="Cremers G."/>
        </authorList>
    </citation>
    <scope>NUCLEOTIDE SEQUENCE [LARGE SCALE GENOMIC DNA]</scope>
    <source>
        <strain evidence="12">MeCH1-AG</strain>
    </source>
</reference>
<name>A0ABM9NF64_9GAMM</name>
<sequence length="772" mass="85140">MNKNNRNQGLTRIEHAGTRLLWLALSTFAVSPGLAVEPRAESPAKAFELPDVEVVGITPLPSVGLPLREVPGNVQAVEDEAMDRQESLNLPTFMNRNLGSVNINDVQNNPYQPDLTYRGFNASPLLGTPIGLSVYQDGVRINEPFGDTVHWDLIPQSAIANLDLIPGSNPVFGLNTLGGALSVRTKSGFSHPGTRAELQGGSFGRKVFEFEQGGFQDRFDWFVTGNIFEQDGWRDHSHSNVHQFFAKVGWENTTTDLDLTYTFAKNKLTGNGPLPESLLQARREAVYTYPDLTEPELHFVNLRASHELSPTWLVAGNAYYRGNTIDTFNGDVAEGCEQFVTFSECRSEDGALLPSAINRRSRSVEDGTGVQVQLSYLGDLVELKNRFTFGTSYDYGNTHFTQSEQEAAFTPNRGTDPLAAPTTVTRARATNQYLGVFGTDTLSITPWLHLNASGRWNRAEMDLSGFGTDEGGERTSLAGHHIFNRFNPSAGFTVQPLEALSLHGGALKDLTFYGNYNEGFRVPTPVELTCADPGAPCSLPNSFIADPPLKPVVSHTFEVGWRGQWGENVQWTTALYRTELDNDILFTNVGGGLTRGFFQNVGKTLRQGAEVGFRGAVGSLNWYANYSFVHATYETHATLQNALGPQTVRPGDRIPSIPRHLVKLGAEYELLPGWFFGGDLQYASSQYLRGDDQNQWPPAPEYAVVNLHTRYRVHQHVELFAMANNVFDVEYENFGVVNRNFFSGAPDGGTPERFLGPGAPIGGWAGVRVRWD</sequence>
<evidence type="ECO:0000256" key="3">
    <source>
        <dbReference type="ARBA" id="ARBA00022452"/>
    </source>
</evidence>
<comment type="similarity">
    <text evidence="8 9">Belongs to the TonB-dependent receptor family.</text>
</comment>
<dbReference type="InterPro" id="IPR036942">
    <property type="entry name" value="Beta-barrel_TonB_sf"/>
</dbReference>
<dbReference type="RefSeq" id="WP_348758819.1">
    <property type="nucleotide sequence ID" value="NZ_OZ026884.1"/>
</dbReference>
<dbReference type="Pfam" id="PF07715">
    <property type="entry name" value="Plug"/>
    <property type="match status" value="1"/>
</dbReference>
<keyword evidence="2 8" id="KW-0813">Transport</keyword>
<evidence type="ECO:0000256" key="4">
    <source>
        <dbReference type="ARBA" id="ARBA00022692"/>
    </source>
</evidence>
<dbReference type="SUPFAM" id="SSF56935">
    <property type="entry name" value="Porins"/>
    <property type="match status" value="1"/>
</dbReference>
<evidence type="ECO:0000259" key="10">
    <source>
        <dbReference type="Pfam" id="PF00593"/>
    </source>
</evidence>
<keyword evidence="7 8" id="KW-0998">Cell outer membrane</keyword>
<dbReference type="InterPro" id="IPR000531">
    <property type="entry name" value="Beta-barrel_TonB"/>
</dbReference>
<dbReference type="Proteomes" id="UP001497493">
    <property type="component" value="Chromosome"/>
</dbReference>
<keyword evidence="4 8" id="KW-0812">Transmembrane</keyword>
<evidence type="ECO:0000256" key="8">
    <source>
        <dbReference type="PROSITE-ProRule" id="PRU01360"/>
    </source>
</evidence>
<dbReference type="PANTHER" id="PTHR30069">
    <property type="entry name" value="TONB-DEPENDENT OUTER MEMBRANE RECEPTOR"/>
    <property type="match status" value="1"/>
</dbReference>
<organism evidence="12 13">
    <name type="scientific">Candidatus Methylocalor cossyra</name>
    <dbReference type="NCBI Taxonomy" id="3108543"/>
    <lineage>
        <taxon>Bacteria</taxon>
        <taxon>Pseudomonadati</taxon>
        <taxon>Pseudomonadota</taxon>
        <taxon>Gammaproteobacteria</taxon>
        <taxon>Methylococcales</taxon>
        <taxon>Methylococcaceae</taxon>
        <taxon>Candidatus Methylocalor</taxon>
    </lineage>
</organism>
<evidence type="ECO:0000256" key="1">
    <source>
        <dbReference type="ARBA" id="ARBA00004571"/>
    </source>
</evidence>
<dbReference type="EMBL" id="OZ026884">
    <property type="protein sequence ID" value="CAL1239238.1"/>
    <property type="molecule type" value="Genomic_DNA"/>
</dbReference>
<dbReference type="InterPro" id="IPR012910">
    <property type="entry name" value="Plug_dom"/>
</dbReference>